<keyword evidence="7" id="KW-1185">Reference proteome</keyword>
<accession>A0A2P2BRC7</accession>
<dbReference type="RefSeq" id="WP_166505415.1">
    <property type="nucleotide sequence ID" value="NZ_LN650648.1"/>
</dbReference>
<dbReference type="GO" id="GO:0071555">
    <property type="term" value="P:cell wall organization"/>
    <property type="evidence" value="ECO:0007669"/>
    <property type="project" value="UniProtKB-KW"/>
</dbReference>
<dbReference type="AlphaFoldDB" id="A0A2P2BRC7"/>
<dbReference type="InterPro" id="IPR051206">
    <property type="entry name" value="NAMLAA_amidase_2"/>
</dbReference>
<evidence type="ECO:0000259" key="5">
    <source>
        <dbReference type="PROSITE" id="PS51781"/>
    </source>
</evidence>
<dbReference type="Proteomes" id="UP000245695">
    <property type="component" value="Chromosome 1"/>
</dbReference>
<keyword evidence="4" id="KW-0961">Cell wall biogenesis/degradation</keyword>
<reference evidence="6 7" key="1">
    <citation type="submission" date="2014-09" db="EMBL/GenBank/DDBJ databases">
        <authorList>
            <person name="Hornung B.V."/>
        </authorList>
    </citation>
    <scope>NUCLEOTIDE SEQUENCE [LARGE SCALE GENOMIC DNA]</scope>
    <source>
        <strain evidence="6 7">FRIFI</strain>
    </source>
</reference>
<organism evidence="6 7">
    <name type="scientific">Romboutsia hominis</name>
    <dbReference type="NCBI Taxonomy" id="1507512"/>
    <lineage>
        <taxon>Bacteria</taxon>
        <taxon>Bacillati</taxon>
        <taxon>Bacillota</taxon>
        <taxon>Clostridia</taxon>
        <taxon>Peptostreptococcales</taxon>
        <taxon>Peptostreptococcaceae</taxon>
        <taxon>Romboutsia</taxon>
    </lineage>
</organism>
<dbReference type="Gene3D" id="2.30.30.40">
    <property type="entry name" value="SH3 Domains"/>
    <property type="match status" value="1"/>
</dbReference>
<dbReference type="InterPro" id="IPR003646">
    <property type="entry name" value="SH3-like_bac-type"/>
</dbReference>
<dbReference type="SUPFAM" id="SSF55846">
    <property type="entry name" value="N-acetylmuramoyl-L-alanine amidase-like"/>
    <property type="match status" value="1"/>
</dbReference>
<dbReference type="InterPro" id="IPR002502">
    <property type="entry name" value="Amidase_domain"/>
</dbReference>
<dbReference type="CDD" id="cd06583">
    <property type="entry name" value="PGRP"/>
    <property type="match status" value="1"/>
</dbReference>
<dbReference type="EC" id="3.5.1.28" evidence="2"/>
<dbReference type="Pfam" id="PF01510">
    <property type="entry name" value="Amidase_2"/>
    <property type="match status" value="1"/>
</dbReference>
<dbReference type="GO" id="GO:0009253">
    <property type="term" value="P:peptidoglycan catabolic process"/>
    <property type="evidence" value="ECO:0007669"/>
    <property type="project" value="InterPro"/>
</dbReference>
<proteinExistence type="predicted"/>
<dbReference type="KEGG" id="rhom:FRIFI_1384"/>
<dbReference type="PROSITE" id="PS51781">
    <property type="entry name" value="SH3B"/>
    <property type="match status" value="1"/>
</dbReference>
<dbReference type="EMBL" id="LN650648">
    <property type="protein sequence ID" value="CEI72919.1"/>
    <property type="molecule type" value="Genomic_DNA"/>
</dbReference>
<evidence type="ECO:0000256" key="3">
    <source>
        <dbReference type="ARBA" id="ARBA00022801"/>
    </source>
</evidence>
<dbReference type="GO" id="GO:0008745">
    <property type="term" value="F:N-acetylmuramoyl-L-alanine amidase activity"/>
    <property type="evidence" value="ECO:0007669"/>
    <property type="project" value="UniProtKB-EC"/>
</dbReference>
<protein>
    <recommendedName>
        <fullName evidence="2">N-acetylmuramoyl-L-alanine amidase</fullName>
        <ecNumber evidence="2">3.5.1.28</ecNumber>
    </recommendedName>
</protein>
<dbReference type="PANTHER" id="PTHR30417">
    <property type="entry name" value="N-ACETYLMURAMOYL-L-ALANINE AMIDASE AMID"/>
    <property type="match status" value="1"/>
</dbReference>
<gene>
    <name evidence="6" type="ORF">FRIFI_1384</name>
</gene>
<dbReference type="Gene3D" id="3.40.80.10">
    <property type="entry name" value="Peptidoglycan recognition protein-like"/>
    <property type="match status" value="1"/>
</dbReference>
<evidence type="ECO:0000256" key="2">
    <source>
        <dbReference type="ARBA" id="ARBA00011901"/>
    </source>
</evidence>
<dbReference type="InterPro" id="IPR036505">
    <property type="entry name" value="Amidase/PGRP_sf"/>
</dbReference>
<feature type="domain" description="SH3b" evidence="5">
    <location>
        <begin position="181"/>
        <end position="245"/>
    </location>
</feature>
<comment type="catalytic activity">
    <reaction evidence="1">
        <text>Hydrolyzes the link between N-acetylmuramoyl residues and L-amino acid residues in certain cell-wall glycopeptides.</text>
        <dbReference type="EC" id="3.5.1.28"/>
    </reaction>
</comment>
<sequence>MNIITNFLDKNKYSRPGTKRSKTTKIAWHYVGNARSSAIANRNYFNNAPKHKTSASSHYIIGLNGEIIYCVPEGEIAYTTNSANSYSIGIEMCHPDSSGKFNTLTYNAAVELGVDLARRYKLNPLTDFIRHYDVTKKCCPKYWVDNKNAWEKFKKDVNSKLKGNTTQGSSTTRFKNGDYTGKKARVTADVLNVRYDRGTNYKVIAKLKKGDIVKLNYCLNEWISIEGYKGNKGLGYVHTDYLEIM</sequence>
<evidence type="ECO:0000256" key="1">
    <source>
        <dbReference type="ARBA" id="ARBA00001561"/>
    </source>
</evidence>
<evidence type="ECO:0000256" key="4">
    <source>
        <dbReference type="ARBA" id="ARBA00023316"/>
    </source>
</evidence>
<evidence type="ECO:0000313" key="6">
    <source>
        <dbReference type="EMBL" id="CEI72919.1"/>
    </source>
</evidence>
<evidence type="ECO:0000313" key="7">
    <source>
        <dbReference type="Proteomes" id="UP000245695"/>
    </source>
</evidence>
<dbReference type="GO" id="GO:0009254">
    <property type="term" value="P:peptidoglycan turnover"/>
    <property type="evidence" value="ECO:0007669"/>
    <property type="project" value="TreeGrafter"/>
</dbReference>
<dbReference type="PANTHER" id="PTHR30417:SF1">
    <property type="entry name" value="N-ACETYLMURAMOYL-L-ALANINE AMIDASE AMID"/>
    <property type="match status" value="1"/>
</dbReference>
<dbReference type="Pfam" id="PF08239">
    <property type="entry name" value="SH3_3"/>
    <property type="match status" value="1"/>
</dbReference>
<keyword evidence="3 6" id="KW-0378">Hydrolase</keyword>
<dbReference type="SMART" id="SM00644">
    <property type="entry name" value="Ami_2"/>
    <property type="match status" value="1"/>
</dbReference>
<name>A0A2P2BRC7_9FIRM</name>